<dbReference type="Proteomes" id="UP001154078">
    <property type="component" value="Chromosome 1"/>
</dbReference>
<proteinExistence type="predicted"/>
<evidence type="ECO:0000313" key="1">
    <source>
        <dbReference type="EMBL" id="CAH0547238.1"/>
    </source>
</evidence>
<reference evidence="1" key="1">
    <citation type="submission" date="2021-12" db="EMBL/GenBank/DDBJ databases">
        <authorList>
            <person name="King R."/>
        </authorList>
    </citation>
    <scope>NUCLEOTIDE SEQUENCE</scope>
</reference>
<dbReference type="AlphaFoldDB" id="A0A9P0F9V8"/>
<sequence>MKVVSEILESNNLNVIDAFSIINSTKNTLQTIRSSPDEVNNLIEASKKFSASLHVNADEDLEGIIDGKLFQKGWTNKMKMKRSWIQTNLIVTNSFKF</sequence>
<name>A0A9P0F9V8_BRAAE</name>
<dbReference type="EMBL" id="OV121132">
    <property type="protein sequence ID" value="CAH0547238.1"/>
    <property type="molecule type" value="Genomic_DNA"/>
</dbReference>
<dbReference type="OrthoDB" id="6602803at2759"/>
<accession>A0A9P0F9V8</accession>
<gene>
    <name evidence="1" type="ORF">MELIAE_LOCUS1265</name>
</gene>
<organism evidence="1 2">
    <name type="scientific">Brassicogethes aeneus</name>
    <name type="common">Rape pollen beetle</name>
    <name type="synonym">Meligethes aeneus</name>
    <dbReference type="NCBI Taxonomy" id="1431903"/>
    <lineage>
        <taxon>Eukaryota</taxon>
        <taxon>Metazoa</taxon>
        <taxon>Ecdysozoa</taxon>
        <taxon>Arthropoda</taxon>
        <taxon>Hexapoda</taxon>
        <taxon>Insecta</taxon>
        <taxon>Pterygota</taxon>
        <taxon>Neoptera</taxon>
        <taxon>Endopterygota</taxon>
        <taxon>Coleoptera</taxon>
        <taxon>Polyphaga</taxon>
        <taxon>Cucujiformia</taxon>
        <taxon>Nitidulidae</taxon>
        <taxon>Meligethinae</taxon>
        <taxon>Brassicogethes</taxon>
    </lineage>
</organism>
<evidence type="ECO:0000313" key="2">
    <source>
        <dbReference type="Proteomes" id="UP001154078"/>
    </source>
</evidence>
<protein>
    <submittedName>
        <fullName evidence="1">Uncharacterized protein</fullName>
    </submittedName>
</protein>
<keyword evidence="2" id="KW-1185">Reference proteome</keyword>